<dbReference type="AlphaFoldDB" id="A0A915Q2C5"/>
<organism evidence="1 2">
    <name type="scientific">Setaria digitata</name>
    <dbReference type="NCBI Taxonomy" id="48799"/>
    <lineage>
        <taxon>Eukaryota</taxon>
        <taxon>Metazoa</taxon>
        <taxon>Ecdysozoa</taxon>
        <taxon>Nematoda</taxon>
        <taxon>Chromadorea</taxon>
        <taxon>Rhabditida</taxon>
        <taxon>Spirurina</taxon>
        <taxon>Spiruromorpha</taxon>
        <taxon>Filarioidea</taxon>
        <taxon>Setariidae</taxon>
        <taxon>Setaria</taxon>
    </lineage>
</organism>
<reference evidence="2" key="1">
    <citation type="submission" date="2022-11" db="UniProtKB">
        <authorList>
            <consortium name="WormBaseParasite"/>
        </authorList>
    </citation>
    <scope>IDENTIFICATION</scope>
</reference>
<dbReference type="Proteomes" id="UP000887581">
    <property type="component" value="Unplaced"/>
</dbReference>
<name>A0A915Q2C5_9BILA</name>
<sequence length="56" mass="6258">MDVKFRLIKEVLDCDDDDLGLSSSLLKLLLSHSVGDRSGFQKGQDFVPGVEEIYTK</sequence>
<dbReference type="WBParaSite" id="sdigi.contig48.g2914.t1">
    <property type="protein sequence ID" value="sdigi.contig48.g2914.t1"/>
    <property type="gene ID" value="sdigi.contig48.g2914"/>
</dbReference>
<evidence type="ECO:0000313" key="1">
    <source>
        <dbReference type="Proteomes" id="UP000887581"/>
    </source>
</evidence>
<proteinExistence type="predicted"/>
<protein>
    <submittedName>
        <fullName evidence="2">Uncharacterized protein</fullName>
    </submittedName>
</protein>
<accession>A0A915Q2C5</accession>
<evidence type="ECO:0000313" key="2">
    <source>
        <dbReference type="WBParaSite" id="sdigi.contig48.g2914.t1"/>
    </source>
</evidence>
<keyword evidence="1" id="KW-1185">Reference proteome</keyword>